<dbReference type="PRINTS" id="PR00344">
    <property type="entry name" value="BCTRLSENSOR"/>
</dbReference>
<evidence type="ECO:0000256" key="4">
    <source>
        <dbReference type="ARBA" id="ARBA00022553"/>
    </source>
</evidence>
<organism evidence="14 15">
    <name type="scientific">Novosphingobium bradum</name>
    <dbReference type="NCBI Taxonomy" id="1737444"/>
    <lineage>
        <taxon>Bacteria</taxon>
        <taxon>Pseudomonadati</taxon>
        <taxon>Pseudomonadota</taxon>
        <taxon>Alphaproteobacteria</taxon>
        <taxon>Sphingomonadales</taxon>
        <taxon>Sphingomonadaceae</taxon>
        <taxon>Novosphingobium</taxon>
    </lineage>
</organism>
<dbReference type="PANTHER" id="PTHR45436">
    <property type="entry name" value="SENSOR HISTIDINE KINASE YKOH"/>
    <property type="match status" value="1"/>
</dbReference>
<comment type="catalytic activity">
    <reaction evidence="1">
        <text>ATP + protein L-histidine = ADP + protein N-phospho-L-histidine.</text>
        <dbReference type="EC" id="2.7.13.3"/>
    </reaction>
</comment>
<feature type="transmembrane region" description="Helical" evidence="11">
    <location>
        <begin position="12"/>
        <end position="35"/>
    </location>
</feature>
<reference evidence="15" key="1">
    <citation type="journal article" date="2019" name="Int. J. Syst. Evol. Microbiol.">
        <title>The Global Catalogue of Microorganisms (GCM) 10K type strain sequencing project: providing services to taxonomists for standard genome sequencing and annotation.</title>
        <authorList>
            <consortium name="The Broad Institute Genomics Platform"/>
            <consortium name="The Broad Institute Genome Sequencing Center for Infectious Disease"/>
            <person name="Wu L."/>
            <person name="Ma J."/>
        </authorList>
    </citation>
    <scope>NUCLEOTIDE SEQUENCE [LARGE SCALE GENOMIC DNA]</scope>
    <source>
        <strain evidence="15">KCTC 42984</strain>
    </source>
</reference>
<name>A0ABV7IU52_9SPHN</name>
<evidence type="ECO:0000256" key="8">
    <source>
        <dbReference type="ARBA" id="ARBA00022989"/>
    </source>
</evidence>
<dbReference type="PANTHER" id="PTHR45436:SF8">
    <property type="entry name" value="HISTIDINE KINASE"/>
    <property type="match status" value="1"/>
</dbReference>
<dbReference type="Gene3D" id="6.10.340.10">
    <property type="match status" value="1"/>
</dbReference>
<evidence type="ECO:0000256" key="7">
    <source>
        <dbReference type="ARBA" id="ARBA00022777"/>
    </source>
</evidence>
<dbReference type="PROSITE" id="PS50885">
    <property type="entry name" value="HAMP"/>
    <property type="match status" value="1"/>
</dbReference>
<evidence type="ECO:0000259" key="12">
    <source>
        <dbReference type="PROSITE" id="PS50109"/>
    </source>
</evidence>
<keyword evidence="10 11" id="KW-0472">Membrane</keyword>
<dbReference type="InterPro" id="IPR036890">
    <property type="entry name" value="HATPase_C_sf"/>
</dbReference>
<feature type="domain" description="Histidine kinase" evidence="12">
    <location>
        <begin position="245"/>
        <end position="461"/>
    </location>
</feature>
<dbReference type="SUPFAM" id="SSF158472">
    <property type="entry name" value="HAMP domain-like"/>
    <property type="match status" value="1"/>
</dbReference>
<dbReference type="EMBL" id="JBHRTQ010000009">
    <property type="protein sequence ID" value="MFC3174746.1"/>
    <property type="molecule type" value="Genomic_DNA"/>
</dbReference>
<dbReference type="InterPro" id="IPR004358">
    <property type="entry name" value="Sig_transdc_His_kin-like_C"/>
</dbReference>
<dbReference type="InterPro" id="IPR005467">
    <property type="entry name" value="His_kinase_dom"/>
</dbReference>
<dbReference type="SUPFAM" id="SSF55874">
    <property type="entry name" value="ATPase domain of HSP90 chaperone/DNA topoisomerase II/histidine kinase"/>
    <property type="match status" value="1"/>
</dbReference>
<proteinExistence type="predicted"/>
<keyword evidence="15" id="KW-1185">Reference proteome</keyword>
<keyword evidence="6 11" id="KW-0812">Transmembrane</keyword>
<dbReference type="InterPro" id="IPR003594">
    <property type="entry name" value="HATPase_dom"/>
</dbReference>
<feature type="transmembrane region" description="Helical" evidence="11">
    <location>
        <begin position="163"/>
        <end position="183"/>
    </location>
</feature>
<keyword evidence="5" id="KW-0808">Transferase</keyword>
<comment type="caution">
    <text evidence="14">The sequence shown here is derived from an EMBL/GenBank/DDBJ whole genome shotgun (WGS) entry which is preliminary data.</text>
</comment>
<dbReference type="InterPro" id="IPR050428">
    <property type="entry name" value="TCS_sensor_his_kinase"/>
</dbReference>
<keyword evidence="8 11" id="KW-1133">Transmembrane helix</keyword>
<evidence type="ECO:0000256" key="11">
    <source>
        <dbReference type="SAM" id="Phobius"/>
    </source>
</evidence>
<evidence type="ECO:0000256" key="6">
    <source>
        <dbReference type="ARBA" id="ARBA00022692"/>
    </source>
</evidence>
<evidence type="ECO:0000256" key="9">
    <source>
        <dbReference type="ARBA" id="ARBA00023012"/>
    </source>
</evidence>
<dbReference type="EC" id="2.7.13.3" evidence="3"/>
<evidence type="ECO:0000256" key="2">
    <source>
        <dbReference type="ARBA" id="ARBA00004370"/>
    </source>
</evidence>
<dbReference type="InterPro" id="IPR003661">
    <property type="entry name" value="HisK_dim/P_dom"/>
</dbReference>
<keyword evidence="7 14" id="KW-0418">Kinase</keyword>
<dbReference type="CDD" id="cd00075">
    <property type="entry name" value="HATPase"/>
    <property type="match status" value="1"/>
</dbReference>
<dbReference type="GO" id="GO:0016301">
    <property type="term" value="F:kinase activity"/>
    <property type="evidence" value="ECO:0007669"/>
    <property type="project" value="UniProtKB-KW"/>
</dbReference>
<evidence type="ECO:0000256" key="1">
    <source>
        <dbReference type="ARBA" id="ARBA00000085"/>
    </source>
</evidence>
<evidence type="ECO:0000313" key="15">
    <source>
        <dbReference type="Proteomes" id="UP001595604"/>
    </source>
</evidence>
<gene>
    <name evidence="14" type="ORF">ACFOD9_10820</name>
</gene>
<evidence type="ECO:0000256" key="3">
    <source>
        <dbReference type="ARBA" id="ARBA00012438"/>
    </source>
</evidence>
<comment type="subcellular location">
    <subcellularLocation>
        <location evidence="2">Membrane</location>
    </subcellularLocation>
</comment>
<dbReference type="SMART" id="SM00304">
    <property type="entry name" value="HAMP"/>
    <property type="match status" value="1"/>
</dbReference>
<dbReference type="InterPro" id="IPR036097">
    <property type="entry name" value="HisK_dim/P_sf"/>
</dbReference>
<evidence type="ECO:0000313" key="14">
    <source>
        <dbReference type="EMBL" id="MFC3174746.1"/>
    </source>
</evidence>
<dbReference type="PROSITE" id="PS50109">
    <property type="entry name" value="HIS_KIN"/>
    <property type="match status" value="1"/>
</dbReference>
<dbReference type="SMART" id="SM00387">
    <property type="entry name" value="HATPase_c"/>
    <property type="match status" value="1"/>
</dbReference>
<feature type="domain" description="HAMP" evidence="13">
    <location>
        <begin position="184"/>
        <end position="237"/>
    </location>
</feature>
<dbReference type="Proteomes" id="UP001595604">
    <property type="component" value="Unassembled WGS sequence"/>
</dbReference>
<dbReference type="SMART" id="SM00388">
    <property type="entry name" value="HisKA"/>
    <property type="match status" value="1"/>
</dbReference>
<protein>
    <recommendedName>
        <fullName evidence="3">histidine kinase</fullName>
        <ecNumber evidence="3">2.7.13.3</ecNumber>
    </recommendedName>
</protein>
<keyword evidence="4" id="KW-0597">Phosphoprotein</keyword>
<evidence type="ECO:0000256" key="10">
    <source>
        <dbReference type="ARBA" id="ARBA00023136"/>
    </source>
</evidence>
<keyword evidence="9" id="KW-0902">Two-component regulatory system</keyword>
<dbReference type="Pfam" id="PF02518">
    <property type="entry name" value="HATPase_c"/>
    <property type="match status" value="1"/>
</dbReference>
<evidence type="ECO:0000256" key="5">
    <source>
        <dbReference type="ARBA" id="ARBA00022679"/>
    </source>
</evidence>
<dbReference type="InterPro" id="IPR003660">
    <property type="entry name" value="HAMP_dom"/>
</dbReference>
<dbReference type="Pfam" id="PF00672">
    <property type="entry name" value="HAMP"/>
    <property type="match status" value="1"/>
</dbReference>
<evidence type="ECO:0000259" key="13">
    <source>
        <dbReference type="PROSITE" id="PS50885"/>
    </source>
</evidence>
<dbReference type="SUPFAM" id="SSF47384">
    <property type="entry name" value="Homodimeric domain of signal transducing histidine kinase"/>
    <property type="match status" value="1"/>
</dbReference>
<dbReference type="Gene3D" id="3.30.565.10">
    <property type="entry name" value="Histidine kinase-like ATPase, C-terminal domain"/>
    <property type="match status" value="1"/>
</dbReference>
<sequence>MKRRLFAGFGSATSQLVTLIFLLQLLLTIVLLGYVQWAADQQLHREQRTYVAELRDTLSEIYVQDGPARLATAIEARVGTGGWSNGAVLLTAADGTPIAGNLRAWPGIMPVGVSWQEIDLYRKDAPHPERIGLSTTRLAGGERLLTGWVLDDGLRLRRSVEGAMLAALFLAVPIALASAMLLGRVLSRRLGAISGTTVAVAGGDLTRRVPRDGSGDAFDELARQVNAMLDRVETLVSELRLVTDSLAHDLRSPLTRVQSRLEQASAAVGDGGAGGTALAAIGDAQAELGALLRILSTALQISRAEAGIGTEQLADVAIADLLGDIADLYGPVAEDSGFALAVEVPADLHASLHRELVGQALANLVENALRHAVGGRRIVLSGARAGEGVALAVADDGPGIPADLRDEARRRFVRLDAARSEAGSGLGLALVDAVARLHGGHLDLADAGPGLRATLVLPARAR</sequence>
<accession>A0ABV7IU52</accession>
<dbReference type="CDD" id="cd06225">
    <property type="entry name" value="HAMP"/>
    <property type="match status" value="1"/>
</dbReference>